<evidence type="ECO:0000313" key="5">
    <source>
        <dbReference type="EMBL" id="GAA2113413.1"/>
    </source>
</evidence>
<gene>
    <name evidence="5" type="ORF">GCM10009802_12140</name>
</gene>
<evidence type="ECO:0000259" key="3">
    <source>
        <dbReference type="SMART" id="SM00644"/>
    </source>
</evidence>
<dbReference type="Pfam" id="PF01471">
    <property type="entry name" value="PG_binding_1"/>
    <property type="match status" value="1"/>
</dbReference>
<evidence type="ECO:0008006" key="7">
    <source>
        <dbReference type="Google" id="ProtNLM"/>
    </source>
</evidence>
<dbReference type="Gene3D" id="1.10.101.10">
    <property type="entry name" value="PGBD-like superfamily/PGBD"/>
    <property type="match status" value="1"/>
</dbReference>
<dbReference type="InterPro" id="IPR002477">
    <property type="entry name" value="Peptidoglycan-bd-like"/>
</dbReference>
<feature type="chain" id="PRO_5045627622" description="N-acetylmuramoyl-L-alanine amidase" evidence="2">
    <location>
        <begin position="36"/>
        <end position="369"/>
    </location>
</feature>
<feature type="domain" description="N-acetylmuramoyl-L-alanine amidase" evidence="3">
    <location>
        <begin position="73"/>
        <end position="222"/>
    </location>
</feature>
<dbReference type="Proteomes" id="UP001500443">
    <property type="component" value="Unassembled WGS sequence"/>
</dbReference>
<sequence length="369" mass="39035">MAAHPGFDRRALLRGGLTATAAGALGLGAAGLANAAPTPAAAAAAAPAALGTARSLAAPEPRIYSTAEWGARSPQTDIVILDHVPTYIVVHHTVEPGNTEDYSLEHAMEICRAIQDFHMDERGWGDTGQQFTISRGGYHLEGRHESLDVVRGGTRHVQGANVGGHNSEVIGIENEGLYTDVDVPDALWDSLVAMVAWIAGQYGRPVENIMGHRDFNSTECPGDVLYGRLPELREALAAPLGEPAPARTASWPLLRPGDSGPAVRAAQHLLRAHGFTGLPADGLFGPSTRAAVARLAEQSGVERHACSAEFHKRADETGYLGADVWPLITPRGRVADVEVAKAVEALLGRGKRAPAGRELDAAEWKRLLS</sequence>
<comment type="similarity">
    <text evidence="1">Belongs to the N-acetylmuramoyl-L-alanine amidase 2 family.</text>
</comment>
<dbReference type="InterPro" id="IPR015510">
    <property type="entry name" value="PGRP"/>
</dbReference>
<proteinExistence type="inferred from homology"/>
<accession>A0ABP5JCG5</accession>
<dbReference type="PANTHER" id="PTHR11022">
    <property type="entry name" value="PEPTIDOGLYCAN RECOGNITION PROTEIN"/>
    <property type="match status" value="1"/>
</dbReference>
<dbReference type="CDD" id="cd06583">
    <property type="entry name" value="PGRP"/>
    <property type="match status" value="1"/>
</dbReference>
<dbReference type="EMBL" id="BAAAPF010000019">
    <property type="protein sequence ID" value="GAA2113413.1"/>
    <property type="molecule type" value="Genomic_DNA"/>
</dbReference>
<feature type="signal peptide" evidence="2">
    <location>
        <begin position="1"/>
        <end position="35"/>
    </location>
</feature>
<dbReference type="PROSITE" id="PS51318">
    <property type="entry name" value="TAT"/>
    <property type="match status" value="1"/>
</dbReference>
<dbReference type="RefSeq" id="WP_344288635.1">
    <property type="nucleotide sequence ID" value="NZ_BAAAPF010000019.1"/>
</dbReference>
<evidence type="ECO:0000256" key="1">
    <source>
        <dbReference type="ARBA" id="ARBA00007553"/>
    </source>
</evidence>
<protein>
    <recommendedName>
        <fullName evidence="7">N-acetylmuramoyl-L-alanine amidase</fullName>
    </recommendedName>
</protein>
<dbReference type="InterPro" id="IPR036505">
    <property type="entry name" value="Amidase/PGRP_sf"/>
</dbReference>
<dbReference type="SMART" id="SM00644">
    <property type="entry name" value="Ami_2"/>
    <property type="match status" value="1"/>
</dbReference>
<reference evidence="6" key="1">
    <citation type="journal article" date="2019" name="Int. J. Syst. Evol. Microbiol.">
        <title>The Global Catalogue of Microorganisms (GCM) 10K type strain sequencing project: providing services to taxonomists for standard genome sequencing and annotation.</title>
        <authorList>
            <consortium name="The Broad Institute Genomics Platform"/>
            <consortium name="The Broad Institute Genome Sequencing Center for Infectious Disease"/>
            <person name="Wu L."/>
            <person name="Ma J."/>
        </authorList>
    </citation>
    <scope>NUCLEOTIDE SEQUENCE [LARGE SCALE GENOMIC DNA]</scope>
    <source>
        <strain evidence="6">JCM 15481</strain>
    </source>
</reference>
<dbReference type="InterPro" id="IPR036365">
    <property type="entry name" value="PGBD-like_sf"/>
</dbReference>
<dbReference type="Gene3D" id="3.40.80.10">
    <property type="entry name" value="Peptidoglycan recognition protein-like"/>
    <property type="match status" value="1"/>
</dbReference>
<dbReference type="Pfam" id="PF01510">
    <property type="entry name" value="Amidase_2"/>
    <property type="match status" value="1"/>
</dbReference>
<dbReference type="InterPro" id="IPR036366">
    <property type="entry name" value="PGBDSf"/>
</dbReference>
<evidence type="ECO:0000313" key="6">
    <source>
        <dbReference type="Proteomes" id="UP001500443"/>
    </source>
</evidence>
<dbReference type="InterPro" id="IPR002502">
    <property type="entry name" value="Amidase_domain"/>
</dbReference>
<dbReference type="InterPro" id="IPR006311">
    <property type="entry name" value="TAT_signal"/>
</dbReference>
<dbReference type="SUPFAM" id="SSF47090">
    <property type="entry name" value="PGBD-like"/>
    <property type="match status" value="1"/>
</dbReference>
<keyword evidence="6" id="KW-1185">Reference proteome</keyword>
<dbReference type="SMART" id="SM00701">
    <property type="entry name" value="PGRP"/>
    <property type="match status" value="1"/>
</dbReference>
<evidence type="ECO:0000259" key="4">
    <source>
        <dbReference type="SMART" id="SM00701"/>
    </source>
</evidence>
<dbReference type="InterPro" id="IPR006619">
    <property type="entry name" value="PGRP_domain_met/bac"/>
</dbReference>
<dbReference type="PANTHER" id="PTHR11022:SF41">
    <property type="entry name" value="PEPTIDOGLYCAN-RECOGNITION PROTEIN LC-RELATED"/>
    <property type="match status" value="1"/>
</dbReference>
<keyword evidence="2" id="KW-0732">Signal</keyword>
<evidence type="ECO:0000256" key="2">
    <source>
        <dbReference type="SAM" id="SignalP"/>
    </source>
</evidence>
<comment type="caution">
    <text evidence="5">The sequence shown here is derived from an EMBL/GenBank/DDBJ whole genome shotgun (WGS) entry which is preliminary data.</text>
</comment>
<organism evidence="5 6">
    <name type="scientific">Streptomyces synnematoformans</name>
    <dbReference type="NCBI Taxonomy" id="415721"/>
    <lineage>
        <taxon>Bacteria</taxon>
        <taxon>Bacillati</taxon>
        <taxon>Actinomycetota</taxon>
        <taxon>Actinomycetes</taxon>
        <taxon>Kitasatosporales</taxon>
        <taxon>Streptomycetaceae</taxon>
        <taxon>Streptomyces</taxon>
    </lineage>
</organism>
<name>A0ABP5JCG5_9ACTN</name>
<dbReference type="SUPFAM" id="SSF55846">
    <property type="entry name" value="N-acetylmuramoyl-L-alanine amidase-like"/>
    <property type="match status" value="1"/>
</dbReference>
<feature type="domain" description="Peptidoglycan recognition protein family" evidence="4">
    <location>
        <begin position="61"/>
        <end position="216"/>
    </location>
</feature>